<dbReference type="Gene3D" id="1.25.10.10">
    <property type="entry name" value="Leucine-rich Repeat Variant"/>
    <property type="match status" value="1"/>
</dbReference>
<protein>
    <recommendedName>
        <fullName evidence="2 10">Exportin-T</fullName>
    </recommendedName>
    <alternativeName>
        <fullName evidence="8 10">Exportin(tRNA)</fullName>
    </alternativeName>
    <alternativeName>
        <fullName evidence="9 10">tRNA exportin</fullName>
    </alternativeName>
</protein>
<dbReference type="Pfam" id="PF19282">
    <property type="entry name" value="Exportin-T"/>
    <property type="match status" value="2"/>
</dbReference>
<dbReference type="InterPro" id="IPR001494">
    <property type="entry name" value="Importin-beta_N"/>
</dbReference>
<dbReference type="PANTHER" id="PTHR15952:SF11">
    <property type="entry name" value="EXPORTIN-T"/>
    <property type="match status" value="1"/>
</dbReference>
<keyword evidence="6 10" id="KW-0694">RNA-binding</keyword>
<dbReference type="Proteomes" id="UP001488838">
    <property type="component" value="Unassembled WGS sequence"/>
</dbReference>
<evidence type="ECO:0000256" key="1">
    <source>
        <dbReference type="ARBA" id="ARBA00004496"/>
    </source>
</evidence>
<evidence type="ECO:0000256" key="8">
    <source>
        <dbReference type="ARBA" id="ARBA00029784"/>
    </source>
</evidence>
<comment type="function">
    <text evidence="10">tRNA nucleus export receptor which facilitates tRNA translocation across the nuclear pore complex.</text>
</comment>
<evidence type="ECO:0000256" key="4">
    <source>
        <dbReference type="ARBA" id="ARBA00022490"/>
    </source>
</evidence>
<proteinExistence type="inferred from homology"/>
<dbReference type="Pfam" id="PF08389">
    <property type="entry name" value="Xpo1"/>
    <property type="match status" value="2"/>
</dbReference>
<dbReference type="AlphaFoldDB" id="A0AAW0I8L1"/>
<keyword evidence="4 10" id="KW-0963">Cytoplasm</keyword>
<dbReference type="GO" id="GO:0000049">
    <property type="term" value="F:tRNA binding"/>
    <property type="evidence" value="ECO:0007669"/>
    <property type="project" value="UniProtKB-UniRule"/>
</dbReference>
<dbReference type="Pfam" id="PF03810">
    <property type="entry name" value="IBN_N"/>
    <property type="match status" value="1"/>
</dbReference>
<dbReference type="SMART" id="SM00913">
    <property type="entry name" value="IBN_N"/>
    <property type="match status" value="1"/>
</dbReference>
<evidence type="ECO:0000256" key="3">
    <source>
        <dbReference type="ARBA" id="ARBA00022448"/>
    </source>
</evidence>
<keyword evidence="7 10" id="KW-0539">Nucleus</keyword>
<dbReference type="GO" id="GO:0031267">
    <property type="term" value="F:small GTPase binding"/>
    <property type="evidence" value="ECO:0007669"/>
    <property type="project" value="InterPro"/>
</dbReference>
<dbReference type="InterPro" id="IPR016024">
    <property type="entry name" value="ARM-type_fold"/>
</dbReference>
<evidence type="ECO:0000313" key="12">
    <source>
        <dbReference type="EMBL" id="KAK7810580.1"/>
    </source>
</evidence>
<evidence type="ECO:0000313" key="13">
    <source>
        <dbReference type="Proteomes" id="UP001488838"/>
    </source>
</evidence>
<accession>A0AAW0I8L1</accession>
<evidence type="ECO:0000256" key="9">
    <source>
        <dbReference type="ARBA" id="ARBA00032199"/>
    </source>
</evidence>
<dbReference type="InterPro" id="IPR011989">
    <property type="entry name" value="ARM-like"/>
</dbReference>
<reference evidence="12 13" key="1">
    <citation type="journal article" date="2023" name="bioRxiv">
        <title>Conserved and derived expression patterns and positive selection on dental genes reveal complex evolutionary context of ever-growing rodent molars.</title>
        <authorList>
            <person name="Calamari Z.T."/>
            <person name="Song A."/>
            <person name="Cohen E."/>
            <person name="Akter M."/>
            <person name="Roy R.D."/>
            <person name="Hallikas O."/>
            <person name="Christensen M.M."/>
            <person name="Li P."/>
            <person name="Marangoni P."/>
            <person name="Jernvall J."/>
            <person name="Klein O.D."/>
        </authorList>
    </citation>
    <scope>NUCLEOTIDE SEQUENCE [LARGE SCALE GENOMIC DNA]</scope>
    <source>
        <strain evidence="12">V071</strain>
    </source>
</reference>
<dbReference type="SUPFAM" id="SSF48371">
    <property type="entry name" value="ARM repeat"/>
    <property type="match status" value="1"/>
</dbReference>
<dbReference type="GO" id="GO:0016363">
    <property type="term" value="C:nuclear matrix"/>
    <property type="evidence" value="ECO:0007669"/>
    <property type="project" value="TreeGrafter"/>
</dbReference>
<evidence type="ECO:0000256" key="10">
    <source>
        <dbReference type="RuleBase" id="RU366037"/>
    </source>
</evidence>
<gene>
    <name evidence="12" type="ORF">U0070_022052</name>
</gene>
<keyword evidence="13" id="KW-1185">Reference proteome</keyword>
<keyword evidence="5 10" id="KW-0820">tRNA-binding</keyword>
<dbReference type="GO" id="GO:0006886">
    <property type="term" value="P:intracellular protein transport"/>
    <property type="evidence" value="ECO:0007669"/>
    <property type="project" value="InterPro"/>
</dbReference>
<evidence type="ECO:0000256" key="5">
    <source>
        <dbReference type="ARBA" id="ARBA00022555"/>
    </source>
</evidence>
<feature type="domain" description="Importin N-terminal" evidence="11">
    <location>
        <begin position="21"/>
        <end position="89"/>
    </location>
</feature>
<dbReference type="GO" id="GO:0071528">
    <property type="term" value="P:tRNA re-export from nucleus"/>
    <property type="evidence" value="ECO:0007669"/>
    <property type="project" value="UniProtKB-UniRule"/>
</dbReference>
<dbReference type="InterPro" id="IPR040017">
    <property type="entry name" value="XPOT"/>
</dbReference>
<evidence type="ECO:0000256" key="7">
    <source>
        <dbReference type="ARBA" id="ARBA00023242"/>
    </source>
</evidence>
<evidence type="ECO:0000256" key="6">
    <source>
        <dbReference type="ARBA" id="ARBA00022884"/>
    </source>
</evidence>
<dbReference type="PANTHER" id="PTHR15952">
    <property type="entry name" value="EXPORTIN-T/LOS1"/>
    <property type="match status" value="1"/>
</dbReference>
<comment type="caution">
    <text evidence="12">The sequence shown here is derived from an EMBL/GenBank/DDBJ whole genome shotgun (WGS) entry which is preliminary data.</text>
</comment>
<dbReference type="GO" id="GO:0005643">
    <property type="term" value="C:nuclear pore"/>
    <property type="evidence" value="ECO:0007669"/>
    <property type="project" value="TreeGrafter"/>
</dbReference>
<evidence type="ECO:0000259" key="11">
    <source>
        <dbReference type="SMART" id="SM00913"/>
    </source>
</evidence>
<dbReference type="EMBL" id="JBBHLL010000193">
    <property type="protein sequence ID" value="KAK7810580.1"/>
    <property type="molecule type" value="Genomic_DNA"/>
</dbReference>
<evidence type="ECO:0000256" key="2">
    <source>
        <dbReference type="ARBA" id="ARBA00018928"/>
    </source>
</evidence>
<keyword evidence="3 10" id="KW-0813">Transport</keyword>
<sequence>MDEQALLGLNPNADSDFRQRALAYFEQLKISPDAWQVCAEALAQKTHSDDHIKFFCFQVLEHQVKYKYSELSTAQQQLIRETLLSWLQAQMLNPQPEKTFIRNKAAQVFALLFVTEYLTKWPKFFFDILSVVDLNPRGVDLYLRILMAIDSELVDRDVVHTSEAIVLVMYCSVSSLTSSLYSRGTALIEPYPKEARRNTLIKDTMREQCIPNLVESWYQILHNYQYTNSEVLCQCLEVVGAYVSWIDLSLIANDRFINMLLSHMSVEVLREEACDCLFEIVNKGMDPVEKMKLVESLCQVLQTAGFFSIDQEEDLDFVARFSKLVNGMGQSLIVSWTKLIKNGAVKNAQEALEAIETKVPLMLQLLVHEDDDISSNIIGFCYDYLHILKQAIMLAVMKKLTYDEEYNFENEGEDEAMFVEYRKQLKLLLDRLAQVSPELVLASVRRVLSATLQNWQTTRFMEVEVAVRLLYMLAEALPVSHGAHFSGDVSKASALQDMMRTLVTSGVSSYQHTSVTLEFFETVVRYEKFFTVEPQHIPCVLMAFLDHRGLWHSSAKVRSRTAYLFSRFVKSLNKQMNPFIEDILNRIQDLLTLSPPENGYQALLSSDDQLFIYEAAGALIVSSDYPAENKRALMKDLLTPLMERFKVLLEKLMMAQDEERQASLADSLSHAVGFASRTSKAFSNKQTVKQCGCSEVYLDCLQTFLPALSCPVQKDTLRSGVRTFLHRMIICLEEEIQVSPFLQQMFMPLLHAIFEVLLRPAEDNDQSAALEKQMLRRSYFAFLQTVTGSGMSEVIANQGAENVERVLVTVIQGAVEYPDPIAQKTCFIILSKLVELWGGKDGPVGFADFVYKHIVPACFLAPLKQTFDLADAQTVLALSECAVTLKTIHLKRGPECVQYLQQEYLPSLQVAPEIIQEFCQALQQPDAKVFKNYLKVFFQRAKP</sequence>
<organism evidence="12 13">
    <name type="scientific">Myodes glareolus</name>
    <name type="common">Bank vole</name>
    <name type="synonym">Clethrionomys glareolus</name>
    <dbReference type="NCBI Taxonomy" id="447135"/>
    <lineage>
        <taxon>Eukaryota</taxon>
        <taxon>Metazoa</taxon>
        <taxon>Chordata</taxon>
        <taxon>Craniata</taxon>
        <taxon>Vertebrata</taxon>
        <taxon>Euteleostomi</taxon>
        <taxon>Mammalia</taxon>
        <taxon>Eutheria</taxon>
        <taxon>Euarchontoglires</taxon>
        <taxon>Glires</taxon>
        <taxon>Rodentia</taxon>
        <taxon>Myomorpha</taxon>
        <taxon>Muroidea</taxon>
        <taxon>Cricetidae</taxon>
        <taxon>Arvicolinae</taxon>
        <taxon>Myodes</taxon>
    </lineage>
</organism>
<dbReference type="InterPro" id="IPR013598">
    <property type="entry name" value="Exportin-1/Importin-b-like"/>
</dbReference>
<dbReference type="InterPro" id="IPR045546">
    <property type="entry name" value="Exportin-T_C"/>
</dbReference>
<dbReference type="GO" id="GO:0005737">
    <property type="term" value="C:cytoplasm"/>
    <property type="evidence" value="ECO:0007669"/>
    <property type="project" value="UniProtKB-SubCell"/>
</dbReference>
<name>A0AAW0I8L1_MYOGA</name>
<comment type="similarity">
    <text evidence="10">Belongs to the exportin family.</text>
</comment>
<comment type="subcellular location">
    <subcellularLocation>
        <location evidence="1 10">Cytoplasm</location>
    </subcellularLocation>
    <subcellularLocation>
        <location evidence="10">Nucleus</location>
    </subcellularLocation>
    <text evidence="10">Shuttles between the nucleus and the cytoplasm.</text>
</comment>